<keyword evidence="6 11" id="KW-0812">Transmembrane</keyword>
<accession>A0A8H8X1P4</accession>
<comment type="catalytic activity">
    <reaction evidence="1">
        <text>ATP + protein L-histidine = ADP + protein N-phospho-L-histidine.</text>
        <dbReference type="EC" id="2.7.13.3"/>
    </reaction>
</comment>
<dbReference type="InterPro" id="IPR003594">
    <property type="entry name" value="HATPase_dom"/>
</dbReference>
<evidence type="ECO:0000256" key="9">
    <source>
        <dbReference type="ARBA" id="ARBA00023012"/>
    </source>
</evidence>
<evidence type="ECO:0000256" key="2">
    <source>
        <dbReference type="ARBA" id="ARBA00004370"/>
    </source>
</evidence>
<keyword evidence="7 14" id="KW-0418">Kinase</keyword>
<evidence type="ECO:0000256" key="1">
    <source>
        <dbReference type="ARBA" id="ARBA00000085"/>
    </source>
</evidence>
<feature type="domain" description="HAMP" evidence="13">
    <location>
        <begin position="189"/>
        <end position="240"/>
    </location>
</feature>
<evidence type="ECO:0000256" key="5">
    <source>
        <dbReference type="ARBA" id="ARBA00022679"/>
    </source>
</evidence>
<dbReference type="GO" id="GO:0000160">
    <property type="term" value="P:phosphorelay signal transduction system"/>
    <property type="evidence" value="ECO:0007669"/>
    <property type="project" value="UniProtKB-KW"/>
</dbReference>
<keyword evidence="4" id="KW-0597">Phosphoprotein</keyword>
<dbReference type="PROSITE" id="PS50885">
    <property type="entry name" value="HAMP"/>
    <property type="match status" value="1"/>
</dbReference>
<dbReference type="EMBL" id="AP024148">
    <property type="protein sequence ID" value="BCM87912.1"/>
    <property type="molecule type" value="Genomic_DNA"/>
</dbReference>
<dbReference type="SUPFAM" id="SSF55874">
    <property type="entry name" value="ATPase domain of HSP90 chaperone/DNA topoisomerase II/histidine kinase"/>
    <property type="match status" value="1"/>
</dbReference>
<evidence type="ECO:0000313" key="14">
    <source>
        <dbReference type="EMBL" id="BCM87912.1"/>
    </source>
</evidence>
<evidence type="ECO:0000256" key="6">
    <source>
        <dbReference type="ARBA" id="ARBA00022692"/>
    </source>
</evidence>
<keyword evidence="8 11" id="KW-1133">Transmembrane helix</keyword>
<evidence type="ECO:0000256" key="7">
    <source>
        <dbReference type="ARBA" id="ARBA00022777"/>
    </source>
</evidence>
<evidence type="ECO:0000256" key="3">
    <source>
        <dbReference type="ARBA" id="ARBA00012438"/>
    </source>
</evidence>
<geneLocation type="plasmid" evidence="14 15">
    <name>pVL1_3</name>
</geneLocation>
<feature type="domain" description="Histidine kinase" evidence="12">
    <location>
        <begin position="248"/>
        <end position="446"/>
    </location>
</feature>
<dbReference type="Pfam" id="PF02518">
    <property type="entry name" value="HATPase_c"/>
    <property type="match status" value="1"/>
</dbReference>
<dbReference type="InterPro" id="IPR004358">
    <property type="entry name" value="Sig_transdc_His_kin-like_C"/>
</dbReference>
<dbReference type="PRINTS" id="PR00344">
    <property type="entry name" value="BCTRLSENSOR"/>
</dbReference>
<proteinExistence type="predicted"/>
<dbReference type="EC" id="2.7.13.3" evidence="3"/>
<evidence type="ECO:0000256" key="11">
    <source>
        <dbReference type="SAM" id="Phobius"/>
    </source>
</evidence>
<gene>
    <name evidence="14" type="ORF">mvi_63730</name>
</gene>
<dbReference type="InterPro" id="IPR036890">
    <property type="entry name" value="HATPase_C_sf"/>
</dbReference>
<dbReference type="AlphaFoldDB" id="A0A8H8X1P4"/>
<keyword evidence="14" id="KW-0614">Plasmid</keyword>
<protein>
    <recommendedName>
        <fullName evidence="3">histidine kinase</fullName>
        <ecNumber evidence="3">2.7.13.3</ecNumber>
    </recommendedName>
</protein>
<dbReference type="Gene3D" id="3.30.565.10">
    <property type="entry name" value="Histidine kinase-like ATPase, C-terminal domain"/>
    <property type="match status" value="1"/>
</dbReference>
<evidence type="ECO:0000256" key="8">
    <source>
        <dbReference type="ARBA" id="ARBA00022989"/>
    </source>
</evidence>
<evidence type="ECO:0000256" key="4">
    <source>
        <dbReference type="ARBA" id="ARBA00022553"/>
    </source>
</evidence>
<evidence type="ECO:0000259" key="13">
    <source>
        <dbReference type="PROSITE" id="PS50885"/>
    </source>
</evidence>
<keyword evidence="9" id="KW-0902">Two-component regulatory system</keyword>
<dbReference type="Proteomes" id="UP000663508">
    <property type="component" value="Plasmid pVL1_3"/>
</dbReference>
<dbReference type="GO" id="GO:0004673">
    <property type="term" value="F:protein histidine kinase activity"/>
    <property type="evidence" value="ECO:0007669"/>
    <property type="project" value="UniProtKB-EC"/>
</dbReference>
<feature type="transmembrane region" description="Helical" evidence="11">
    <location>
        <begin position="12"/>
        <end position="40"/>
    </location>
</feature>
<name>A0A8H8X1P4_9HYPH</name>
<dbReference type="PANTHER" id="PTHR45436:SF5">
    <property type="entry name" value="SENSOR HISTIDINE KINASE TRCS"/>
    <property type="match status" value="1"/>
</dbReference>
<feature type="transmembrane region" description="Helical" evidence="11">
    <location>
        <begin position="162"/>
        <end position="188"/>
    </location>
</feature>
<evidence type="ECO:0000256" key="10">
    <source>
        <dbReference type="ARBA" id="ARBA00023136"/>
    </source>
</evidence>
<dbReference type="PROSITE" id="PS50109">
    <property type="entry name" value="HIS_KIN"/>
    <property type="match status" value="1"/>
</dbReference>
<reference evidence="14" key="1">
    <citation type="submission" date="2020-11" db="EMBL/GenBank/DDBJ databases">
        <title>Complete genome sequence of a novel pathogenic Methylobacterium strain isolated from rice in Vietnam.</title>
        <authorList>
            <person name="Lai K."/>
            <person name="Okazaki S."/>
            <person name="Higashi K."/>
            <person name="Mori H."/>
            <person name="Toyoda A."/>
            <person name="Kurokawa K."/>
        </authorList>
    </citation>
    <scope>NUCLEOTIDE SEQUENCE</scope>
    <source>
        <strain evidence="14">VL1</strain>
        <plasmid evidence="14">pVL1_3</plasmid>
    </source>
</reference>
<dbReference type="RefSeq" id="WP_207184059.1">
    <property type="nucleotide sequence ID" value="NZ_AP024148.1"/>
</dbReference>
<dbReference type="InterPro" id="IPR050428">
    <property type="entry name" value="TCS_sensor_his_kinase"/>
</dbReference>
<comment type="subcellular location">
    <subcellularLocation>
        <location evidence="2">Membrane</location>
    </subcellularLocation>
</comment>
<keyword evidence="10 11" id="KW-0472">Membrane</keyword>
<dbReference type="SMART" id="SM00387">
    <property type="entry name" value="HATPase_c"/>
    <property type="match status" value="1"/>
</dbReference>
<dbReference type="InterPro" id="IPR003660">
    <property type="entry name" value="HAMP_dom"/>
</dbReference>
<keyword evidence="5" id="KW-0808">Transferase</keyword>
<organism evidence="14 15">
    <name type="scientific">Methylobacterium indicum</name>
    <dbReference type="NCBI Taxonomy" id="1775910"/>
    <lineage>
        <taxon>Bacteria</taxon>
        <taxon>Pseudomonadati</taxon>
        <taxon>Pseudomonadota</taxon>
        <taxon>Alphaproteobacteria</taxon>
        <taxon>Hyphomicrobiales</taxon>
        <taxon>Methylobacteriaceae</taxon>
        <taxon>Methylobacterium</taxon>
    </lineage>
</organism>
<dbReference type="InterPro" id="IPR005467">
    <property type="entry name" value="His_kinase_dom"/>
</dbReference>
<sequence>MVIGEPSSLQRRLIVGAAVGSMLALAGASMAIGVVLHWFVRGQLDGRLDDRIMALVSEVHEAPGGGLALRHDREVPPLDRLGSGWYWQVRRGGAVLRSASLGDARLAIPAGPAEAEGPAPADGIGPHGDGLILRVLRAPGRPGEPETVVIASAPKTALYGPIFEVLCHVGLAIALIGLGLVGGVLVQVRVGLRPLRRLLEQLGDVRAGVCERVPAEQPLEVRPLVGEINALLEQNAANLAHARGHVANLAHGLKTPLATLALAFDERGESRDARLAGLVEGMDRRVRHHLRRARAAAVSGPGRDRVELAGVVDDVVMVLRRLSADKGISLITDVPAGLSVACERQDAEEMLGNLVENACRWCAGRVRVSARREDSSIVVRVEDDGAGLTREEAAAVLQRGRRLDESQPGHGFGLPITLEVAELYGGSLDLDRSSLGGLSVRLALPS</sequence>
<dbReference type="GO" id="GO:0005886">
    <property type="term" value="C:plasma membrane"/>
    <property type="evidence" value="ECO:0007669"/>
    <property type="project" value="TreeGrafter"/>
</dbReference>
<evidence type="ECO:0000259" key="12">
    <source>
        <dbReference type="PROSITE" id="PS50109"/>
    </source>
</evidence>
<evidence type="ECO:0000313" key="15">
    <source>
        <dbReference type="Proteomes" id="UP000663508"/>
    </source>
</evidence>
<dbReference type="PANTHER" id="PTHR45436">
    <property type="entry name" value="SENSOR HISTIDINE KINASE YKOH"/>
    <property type="match status" value="1"/>
</dbReference>
<dbReference type="KEGG" id="mind:mvi_63730"/>